<dbReference type="GO" id="GO:0003677">
    <property type="term" value="F:DNA binding"/>
    <property type="evidence" value="ECO:0007669"/>
    <property type="project" value="InterPro"/>
</dbReference>
<dbReference type="InterPro" id="IPR007644">
    <property type="entry name" value="RNA_pol_bsu_protrusion"/>
</dbReference>
<dbReference type="SUPFAM" id="SSF64484">
    <property type="entry name" value="beta and beta-prime subunits of DNA dependent RNA-polymerase"/>
    <property type="match status" value="1"/>
</dbReference>
<evidence type="ECO:0000259" key="13">
    <source>
        <dbReference type="Pfam" id="PF04565"/>
    </source>
</evidence>
<proteinExistence type="inferred from homology"/>
<evidence type="ECO:0000256" key="4">
    <source>
        <dbReference type="ARBA" id="ARBA00022679"/>
    </source>
</evidence>
<dbReference type="AlphaFoldDB" id="A0A6N2BLT5"/>
<evidence type="ECO:0000259" key="11">
    <source>
        <dbReference type="Pfam" id="PF04561"/>
    </source>
</evidence>
<dbReference type="InterPro" id="IPR007642">
    <property type="entry name" value="RNA_pol_Rpb2_2"/>
</dbReference>
<dbReference type="GO" id="GO:0032549">
    <property type="term" value="F:ribonucleoside binding"/>
    <property type="evidence" value="ECO:0007669"/>
    <property type="project" value="InterPro"/>
</dbReference>
<evidence type="ECO:0000259" key="10">
    <source>
        <dbReference type="Pfam" id="PF00562"/>
    </source>
</evidence>
<sequence length="1149" mass="128971">ELASKFFKLHGFNRNQMESFNDFVERKLKEIVLGANVITSTVDPTVYLRYLDARIGIPPLRPRQCRLSDRTYDAPIEVIIEYISGRAKIEKKVTIGNMPIMLRSSRCILHGKDEDELTYLGECPLDTGGYFVIRGTEKVILIQEQPRKNNIMIDIDKMGRVQASVISSTKKTESTTVIRVEKEKIYLKSDQFKRKVPILIFMRAMGIESDLEVLILIGGDKDMRFADLLLPSIEECRDEKVYTQLQALKFLESETMLKVSSHSTGPVEEGARALRVLRDIIFAHIPVHQNNFHGKCTYVAVILRRVMEAILNKDAVDDKDYLGNKRYELCGDLLSLRFEHLFMQLNNETRKTVDALLLKQKKVDMSQISLSTGNWDSKQGRMHSKGVTQVVSRSSYAGLLAQMTRIVAQVEKSSEVSARQLHGSQFGMLCPCDTPIGESCGLVKHLALMAHVTLTIDEDESSIVFLQLCFSLGVEDLQYGSPELHMPTSYLIILNEAPIGTHRSPQIFANTMRKLRRKGRIGKFVSIFVNEKQGCVYIASDGGRVCRPLVIAEKGVSRIKEHHMNELKDGVRDFSSFLGDGLIEFLDVAEENNSLIAQCKREINPETTHIEIELFTTLGVCAGMIPYFDHNPSVSNTRQCAMGRKVMGNISYNQLSRMDTLMNLLVYPQRPLLTTRTAELVGYDKLGAGQNAIVAVMSDGYGSGNAIIMNKSSLDRGFGRCIVMKRYSAICRKYENLTSDRIVRPQREGKEAEIMQILDDDGLATPGEIIKPRDIYINKESPTITSSWTSRDRPPMRPSRQTYDGPQGETAVVDSVALYNDKHDNLCIKLMIRHTRRPEIGDTFCCRHGHKGVCGHIVQQEDFPFSESGICPDLIINPHGFPKELTVGKMMELLGSKAGALNGSFHYGTAFSEANHVDSVEAISKYLVMKKYNYGGKDFLYSGTLGMPIEAYIFTGPIYYQKLKHMVIDKMQAHATGKRSILTRQPIRGVRMGEMETGCLVSYGVSSVIYERLMISSDSYQAKVCKKCGLLGYTNHELQIGICSMCRNGDNIRTVTMPHALKLLIQVEDLKVQLQVEGNTADETQTKGSAPNTSFVNDPPKKLKRTILCSHSSSGGSSRKTSEVWDHYSEIILSRLDYTSSNSKNENPN</sequence>
<dbReference type="InterPro" id="IPR037033">
    <property type="entry name" value="DNA-dir_RNAP_su2_hyb_sf"/>
</dbReference>
<evidence type="ECO:0000256" key="7">
    <source>
        <dbReference type="ARBA" id="ARBA00048552"/>
    </source>
</evidence>
<feature type="domain" description="RNA polymerase Rpb2" evidence="13">
    <location>
        <begin position="389"/>
        <end position="452"/>
    </location>
</feature>
<keyword evidence="5" id="KW-0548">Nucleotidyltransferase</keyword>
<dbReference type="Pfam" id="PF04565">
    <property type="entry name" value="RNA_pol_Rpb2_3"/>
    <property type="match status" value="1"/>
</dbReference>
<evidence type="ECO:0000256" key="1">
    <source>
        <dbReference type="ARBA" id="ARBA00006835"/>
    </source>
</evidence>
<evidence type="ECO:0000256" key="8">
    <source>
        <dbReference type="RuleBase" id="RU000434"/>
    </source>
</evidence>
<evidence type="ECO:0000313" key="15">
    <source>
        <dbReference type="EMBL" id="TMW95667.1"/>
    </source>
</evidence>
<feature type="domain" description="DNA-directed RNA polymerase subunit 2 hybrid-binding" evidence="10">
    <location>
        <begin position="621"/>
        <end position="989"/>
    </location>
</feature>
<evidence type="ECO:0000256" key="5">
    <source>
        <dbReference type="ARBA" id="ARBA00022695"/>
    </source>
</evidence>
<dbReference type="Gene3D" id="3.90.1100.10">
    <property type="match status" value="2"/>
</dbReference>
<comment type="catalytic activity">
    <reaction evidence="7">
        <text>RNA(n) + a ribonucleoside 5'-triphosphate = RNA(n+1) + diphosphate</text>
        <dbReference type="Rhea" id="RHEA:21248"/>
        <dbReference type="Rhea" id="RHEA-COMP:14527"/>
        <dbReference type="Rhea" id="RHEA-COMP:17342"/>
        <dbReference type="ChEBI" id="CHEBI:33019"/>
        <dbReference type="ChEBI" id="CHEBI:61557"/>
        <dbReference type="ChEBI" id="CHEBI:140395"/>
        <dbReference type="EC" id="2.7.7.6"/>
    </reaction>
</comment>
<dbReference type="GO" id="GO:0046872">
    <property type="term" value="F:metal ion binding"/>
    <property type="evidence" value="ECO:0007669"/>
    <property type="project" value="UniProtKB-KW"/>
</dbReference>
<dbReference type="Pfam" id="PF04566">
    <property type="entry name" value="RNA_pol_Rpb2_4"/>
    <property type="match status" value="1"/>
</dbReference>
<dbReference type="GO" id="GO:0000428">
    <property type="term" value="C:DNA-directed RNA polymerase complex"/>
    <property type="evidence" value="ECO:0007669"/>
    <property type="project" value="UniProtKB-KW"/>
</dbReference>
<dbReference type="EC" id="2.7.7.6" evidence="2"/>
<feature type="non-terminal residue" evidence="15">
    <location>
        <position position="1"/>
    </location>
</feature>
<name>A0A6N2BLT5_SOLCI</name>
<dbReference type="GO" id="GO:0006351">
    <property type="term" value="P:DNA-templated transcription"/>
    <property type="evidence" value="ECO:0007669"/>
    <property type="project" value="InterPro"/>
</dbReference>
<feature type="domain" description="RNA polymerase Rpb2" evidence="14">
    <location>
        <begin position="492"/>
        <end position="553"/>
    </location>
</feature>
<dbReference type="Pfam" id="PF04561">
    <property type="entry name" value="RNA_pol_Rpb2_2"/>
    <property type="match status" value="1"/>
</dbReference>
<evidence type="ECO:0000256" key="9">
    <source>
        <dbReference type="SAM" id="MobiDB-lite"/>
    </source>
</evidence>
<comment type="caution">
    <text evidence="15">The sequence shown here is derived from an EMBL/GenBank/DDBJ whole genome shotgun (WGS) entry which is preliminary data.</text>
</comment>
<feature type="region of interest" description="Disordered" evidence="9">
    <location>
        <begin position="784"/>
        <end position="807"/>
    </location>
</feature>
<comment type="similarity">
    <text evidence="1 8">Belongs to the RNA polymerase beta chain family.</text>
</comment>
<dbReference type="EMBL" id="RXGB01002266">
    <property type="protein sequence ID" value="TMW95667.1"/>
    <property type="molecule type" value="Genomic_DNA"/>
</dbReference>
<dbReference type="Gene3D" id="3.90.1800.10">
    <property type="entry name" value="RNA polymerase alpha subunit dimerisation domain"/>
    <property type="match status" value="1"/>
</dbReference>
<evidence type="ECO:0000256" key="2">
    <source>
        <dbReference type="ARBA" id="ARBA00012418"/>
    </source>
</evidence>
<feature type="region of interest" description="Disordered" evidence="9">
    <location>
        <begin position="1081"/>
        <end position="1100"/>
    </location>
</feature>
<accession>A0A6N2BLT5</accession>
<keyword evidence="4" id="KW-0808">Transferase</keyword>
<dbReference type="InterPro" id="IPR007120">
    <property type="entry name" value="DNA-dir_RNAP_su2_dom"/>
</dbReference>
<dbReference type="InterPro" id="IPR007646">
    <property type="entry name" value="RNA_pol_Rpb2_4"/>
</dbReference>
<gene>
    <name evidence="15" type="ORF">EJD97_008514</name>
</gene>
<evidence type="ECO:0000256" key="6">
    <source>
        <dbReference type="ARBA" id="ARBA00023163"/>
    </source>
</evidence>
<dbReference type="InterPro" id="IPR015712">
    <property type="entry name" value="DNA-dir_RNA_pol_su2"/>
</dbReference>
<dbReference type="Pfam" id="PF04563">
    <property type="entry name" value="RNA_pol_Rpb2_1"/>
    <property type="match status" value="1"/>
</dbReference>
<dbReference type="InterPro" id="IPR014724">
    <property type="entry name" value="RNA_pol_RPB2_OB-fold"/>
</dbReference>
<dbReference type="GO" id="GO:0003899">
    <property type="term" value="F:DNA-directed RNA polymerase activity"/>
    <property type="evidence" value="ECO:0007669"/>
    <property type="project" value="UniProtKB-EC"/>
</dbReference>
<evidence type="ECO:0000259" key="12">
    <source>
        <dbReference type="Pfam" id="PF04563"/>
    </source>
</evidence>
<evidence type="ECO:0000259" key="14">
    <source>
        <dbReference type="Pfam" id="PF04566"/>
    </source>
</evidence>
<protein>
    <recommendedName>
        <fullName evidence="2">DNA-directed RNA polymerase</fullName>
        <ecNumber evidence="2">2.7.7.6</ecNumber>
    </recommendedName>
</protein>
<dbReference type="InterPro" id="IPR007645">
    <property type="entry name" value="RNA_pol_Rpb2_3"/>
</dbReference>
<dbReference type="Gene3D" id="2.40.270.10">
    <property type="entry name" value="DNA-directed RNA polymerase, subunit 2, domain 6"/>
    <property type="match status" value="1"/>
</dbReference>
<feature type="domain" description="RNA polymerase beta subunit protrusion" evidence="12">
    <location>
        <begin position="14"/>
        <end position="366"/>
    </location>
</feature>
<evidence type="ECO:0000256" key="3">
    <source>
        <dbReference type="ARBA" id="ARBA00022478"/>
    </source>
</evidence>
<feature type="domain" description="RNA polymerase Rpb2" evidence="11">
    <location>
        <begin position="141"/>
        <end position="326"/>
    </location>
</feature>
<dbReference type="CDD" id="cd00653">
    <property type="entry name" value="RNA_pol_B_RPB2"/>
    <property type="match status" value="1"/>
</dbReference>
<dbReference type="Pfam" id="PF00562">
    <property type="entry name" value="RNA_pol_Rpb2_6"/>
    <property type="match status" value="1"/>
</dbReference>
<feature type="compositionally biased region" description="Polar residues" evidence="9">
    <location>
        <begin position="1081"/>
        <end position="1096"/>
    </location>
</feature>
<organism evidence="15">
    <name type="scientific">Solanum chilense</name>
    <name type="common">Tomato</name>
    <name type="synonym">Lycopersicon chilense</name>
    <dbReference type="NCBI Taxonomy" id="4083"/>
    <lineage>
        <taxon>Eukaryota</taxon>
        <taxon>Viridiplantae</taxon>
        <taxon>Streptophyta</taxon>
        <taxon>Embryophyta</taxon>
        <taxon>Tracheophyta</taxon>
        <taxon>Spermatophyta</taxon>
        <taxon>Magnoliopsida</taxon>
        <taxon>eudicotyledons</taxon>
        <taxon>Gunneridae</taxon>
        <taxon>Pentapetalae</taxon>
        <taxon>asterids</taxon>
        <taxon>lamiids</taxon>
        <taxon>Solanales</taxon>
        <taxon>Solanaceae</taxon>
        <taxon>Solanoideae</taxon>
        <taxon>Solaneae</taxon>
        <taxon>Solanum</taxon>
        <taxon>Solanum subgen. Lycopersicon</taxon>
    </lineage>
</organism>
<keyword evidence="6" id="KW-0804">Transcription</keyword>
<dbReference type="Gene3D" id="2.40.50.150">
    <property type="match status" value="1"/>
</dbReference>
<dbReference type="PANTHER" id="PTHR20856">
    <property type="entry name" value="DNA-DIRECTED RNA POLYMERASE I SUBUNIT 2"/>
    <property type="match status" value="1"/>
</dbReference>
<reference evidence="15" key="1">
    <citation type="submission" date="2019-05" db="EMBL/GenBank/DDBJ databases">
        <title>The de novo reference genome and transcriptome assemblies of the wild tomato species Solanum chilense.</title>
        <authorList>
            <person name="Stam R."/>
            <person name="Nosenko T."/>
            <person name="Hoerger A.C."/>
            <person name="Stephan W."/>
            <person name="Seidel M.A."/>
            <person name="Kuhn J.M.M."/>
            <person name="Haberer G."/>
            <person name="Tellier A."/>
        </authorList>
    </citation>
    <scope>NUCLEOTIDE SEQUENCE</scope>
    <source>
        <tissue evidence="15">Mature leaves</tissue>
    </source>
</reference>
<keyword evidence="3" id="KW-0240">DNA-directed RNA polymerase</keyword>
<dbReference type="FunFam" id="2.40.270.10:FF:000011">
    <property type="entry name" value="DNA-directed RNA polymerase subunit beta"/>
    <property type="match status" value="1"/>
</dbReference>